<feature type="domain" description="DUF1659" evidence="1">
    <location>
        <begin position="2"/>
        <end position="72"/>
    </location>
</feature>
<accession>A0A919X8H3</accession>
<proteinExistence type="predicted"/>
<dbReference type="Pfam" id="PF07872">
    <property type="entry name" value="DUF1659"/>
    <property type="match status" value="1"/>
</dbReference>
<comment type="caution">
    <text evidence="2">The sequence shown here is derived from an EMBL/GenBank/DDBJ whole genome shotgun (WGS) entry which is preliminary data.</text>
</comment>
<gene>
    <name evidence="2" type="ORF">J43TS3_15800</name>
</gene>
<evidence type="ECO:0000313" key="3">
    <source>
        <dbReference type="Proteomes" id="UP000676917"/>
    </source>
</evidence>
<organism evidence="2 3">
    <name type="scientific">Ornithinibacillus bavariensis</name>
    <dbReference type="NCBI Taxonomy" id="545502"/>
    <lineage>
        <taxon>Bacteria</taxon>
        <taxon>Bacillati</taxon>
        <taxon>Bacillota</taxon>
        <taxon>Bacilli</taxon>
        <taxon>Bacillales</taxon>
        <taxon>Bacillaceae</taxon>
        <taxon>Ornithinibacillus</taxon>
    </lineage>
</organism>
<name>A0A919X8H3_9BACI</name>
<keyword evidence="3" id="KW-1185">Reference proteome</keyword>
<protein>
    <recommendedName>
        <fullName evidence="1">DUF1659 domain-containing protein</fullName>
    </recommendedName>
</protein>
<dbReference type="AlphaFoldDB" id="A0A919X8H3"/>
<evidence type="ECO:0000259" key="1">
    <source>
        <dbReference type="Pfam" id="PF07872"/>
    </source>
</evidence>
<reference evidence="2" key="1">
    <citation type="submission" date="2021-03" db="EMBL/GenBank/DDBJ databases">
        <title>Antimicrobial resistance genes in bacteria isolated from Japanese honey, and their potential for conferring macrolide and lincosamide resistance in the American foulbrood pathogen Paenibacillus larvae.</title>
        <authorList>
            <person name="Okamoto M."/>
            <person name="Kumagai M."/>
            <person name="Kanamori H."/>
            <person name="Takamatsu D."/>
        </authorList>
    </citation>
    <scope>NUCLEOTIDE SEQUENCE</scope>
    <source>
        <strain evidence="2">J43TS3</strain>
    </source>
</reference>
<dbReference type="InterPro" id="IPR012454">
    <property type="entry name" value="DUF1659"/>
</dbReference>
<dbReference type="Proteomes" id="UP000676917">
    <property type="component" value="Unassembled WGS sequence"/>
</dbReference>
<dbReference type="EMBL" id="BORP01000002">
    <property type="protein sequence ID" value="GIO26969.1"/>
    <property type="molecule type" value="Genomic_DNA"/>
</dbReference>
<evidence type="ECO:0000313" key="2">
    <source>
        <dbReference type="EMBL" id="GIO26969.1"/>
    </source>
</evidence>
<sequence length="74" mass="8085">MAVADLMNTQLRLVLFDGNDPSSGEPIYKVKSFNGVKTSATADQLYAIANAFAGLQQRPLNIIERKDSSDIRQA</sequence>
<dbReference type="RefSeq" id="WP_212920456.1">
    <property type="nucleotide sequence ID" value="NZ_BORP01000002.1"/>
</dbReference>